<feature type="region of interest" description="Disordered" evidence="1">
    <location>
        <begin position="94"/>
        <end position="201"/>
    </location>
</feature>
<feature type="compositionally biased region" description="Basic and acidic residues" evidence="1">
    <location>
        <begin position="179"/>
        <end position="188"/>
    </location>
</feature>
<comment type="caution">
    <text evidence="3">The sequence shown here is derived from an EMBL/GenBank/DDBJ whole genome shotgun (WGS) entry which is preliminary data.</text>
</comment>
<dbReference type="EMBL" id="BMSA01000016">
    <property type="protein sequence ID" value="GGT66917.1"/>
    <property type="molecule type" value="Genomic_DNA"/>
</dbReference>
<evidence type="ECO:0000313" key="3">
    <source>
        <dbReference type="EMBL" id="GGT66917.1"/>
    </source>
</evidence>
<dbReference type="AlphaFoldDB" id="A0A918HJC8"/>
<dbReference type="PROSITE" id="PS51674">
    <property type="entry name" value="4FE4S_WBL"/>
    <property type="match status" value="1"/>
</dbReference>
<evidence type="ECO:0000256" key="1">
    <source>
        <dbReference type="SAM" id="MobiDB-lite"/>
    </source>
</evidence>
<dbReference type="RefSeq" id="WP_189713701.1">
    <property type="nucleotide sequence ID" value="NZ_BMSA01000016.1"/>
</dbReference>
<name>A0A918HJC8_9ACTN</name>
<gene>
    <name evidence="3" type="ORF">GCM10010226_50860</name>
</gene>
<dbReference type="InterPro" id="IPR034768">
    <property type="entry name" value="4FE4S_WBL"/>
</dbReference>
<feature type="compositionally biased region" description="Pro residues" evidence="1">
    <location>
        <begin position="130"/>
        <end position="140"/>
    </location>
</feature>
<reference evidence="3" key="2">
    <citation type="submission" date="2020-09" db="EMBL/GenBank/DDBJ databases">
        <authorList>
            <person name="Sun Q."/>
            <person name="Ohkuma M."/>
        </authorList>
    </citation>
    <scope>NUCLEOTIDE SEQUENCE</scope>
    <source>
        <strain evidence="3">JCM 4125</strain>
    </source>
</reference>
<feature type="region of interest" description="Disordered" evidence="1">
    <location>
        <begin position="1"/>
        <end position="24"/>
    </location>
</feature>
<reference evidence="3" key="1">
    <citation type="journal article" date="2014" name="Int. J. Syst. Evol. Microbiol.">
        <title>Complete genome sequence of Corynebacterium casei LMG S-19264T (=DSM 44701T), isolated from a smear-ripened cheese.</title>
        <authorList>
            <consortium name="US DOE Joint Genome Institute (JGI-PGF)"/>
            <person name="Walter F."/>
            <person name="Albersmeier A."/>
            <person name="Kalinowski J."/>
            <person name="Ruckert C."/>
        </authorList>
    </citation>
    <scope>NUCLEOTIDE SEQUENCE</scope>
    <source>
        <strain evidence="3">JCM 4125</strain>
    </source>
</reference>
<accession>A0A918HJC8</accession>
<evidence type="ECO:0000313" key="4">
    <source>
        <dbReference type="Proteomes" id="UP000646776"/>
    </source>
</evidence>
<feature type="domain" description="4Fe-4S Wbl-type" evidence="2">
    <location>
        <begin position="35"/>
        <end position="96"/>
    </location>
</feature>
<evidence type="ECO:0000259" key="2">
    <source>
        <dbReference type="PROSITE" id="PS51674"/>
    </source>
</evidence>
<proteinExistence type="predicted"/>
<sequence length="201" mass="21457">MSRGRPGGRTGAGGGVDGGDVGGDGGSRAWEFSAACRHQDGDLWFSRRSWSRAMAICAACPVLAPCRAAVLQREKGLPRCRRNGVIAGLTGPQRYALESRANPQPNRQANRRPQARTPPPADPGAAHDPAGPPRGQPPPCGTRAGYQRHLRRREPVDEACRAANARGAGRYRRTGSTRARQEDTRARDPGAAMTPDAPPRN</sequence>
<protein>
    <recommendedName>
        <fullName evidence="2">4Fe-4S Wbl-type domain-containing protein</fullName>
    </recommendedName>
</protein>
<dbReference type="Pfam" id="PF02467">
    <property type="entry name" value="Whib"/>
    <property type="match status" value="1"/>
</dbReference>
<keyword evidence="4" id="KW-1185">Reference proteome</keyword>
<dbReference type="Proteomes" id="UP000646776">
    <property type="component" value="Unassembled WGS sequence"/>
</dbReference>
<organism evidence="3 4">
    <name type="scientific">Streptomyces phaeofaciens</name>
    <dbReference type="NCBI Taxonomy" id="68254"/>
    <lineage>
        <taxon>Bacteria</taxon>
        <taxon>Bacillati</taxon>
        <taxon>Actinomycetota</taxon>
        <taxon>Actinomycetes</taxon>
        <taxon>Kitasatosporales</taxon>
        <taxon>Streptomycetaceae</taxon>
        <taxon>Streptomyces</taxon>
    </lineage>
</organism>